<sequence length="166" mass="17419">MKRIILFVCLAAALRLSGLLPFESHDVAALVPVQALTVSQAQGRVILDGGEAHGVGATFAQALEDLQRSADGAVFLGTAQQVILTGNAVRLLPDVVRTPALRPAAVVVRAQGDAPDPEEASRFLSAHDAGLTIQMVRAAILRQEPVALPVLAETEGGFRLYGASHR</sequence>
<evidence type="ECO:0000256" key="1">
    <source>
        <dbReference type="SAM" id="SignalP"/>
    </source>
</evidence>
<proteinExistence type="predicted"/>
<comment type="caution">
    <text evidence="2">The sequence shown here is derived from an EMBL/GenBank/DDBJ whole genome shotgun (WGS) entry which is preliminary data.</text>
</comment>
<dbReference type="Proteomes" id="UP000824239">
    <property type="component" value="Unassembled WGS sequence"/>
</dbReference>
<dbReference type="EMBL" id="DVHE01000017">
    <property type="protein sequence ID" value="HIR50145.1"/>
    <property type="molecule type" value="Genomic_DNA"/>
</dbReference>
<reference evidence="2" key="1">
    <citation type="submission" date="2020-10" db="EMBL/GenBank/DDBJ databases">
        <authorList>
            <person name="Gilroy R."/>
        </authorList>
    </citation>
    <scope>NUCLEOTIDE SEQUENCE</scope>
    <source>
        <strain evidence="2">ChiBcec15-4380</strain>
    </source>
</reference>
<evidence type="ECO:0000313" key="2">
    <source>
        <dbReference type="EMBL" id="HIR50145.1"/>
    </source>
</evidence>
<keyword evidence="1" id="KW-0732">Signal</keyword>
<gene>
    <name evidence="2" type="ORF">IAA53_02470</name>
</gene>
<protein>
    <submittedName>
        <fullName evidence="2">Uncharacterized protein</fullName>
    </submittedName>
</protein>
<evidence type="ECO:0000313" key="3">
    <source>
        <dbReference type="Proteomes" id="UP000824239"/>
    </source>
</evidence>
<accession>A0A9D1DGD8</accession>
<feature type="chain" id="PRO_5039577539" evidence="1">
    <location>
        <begin position="22"/>
        <end position="166"/>
    </location>
</feature>
<name>A0A9D1DGD8_9FIRM</name>
<feature type="signal peptide" evidence="1">
    <location>
        <begin position="1"/>
        <end position="21"/>
    </location>
</feature>
<dbReference type="AlphaFoldDB" id="A0A9D1DGD8"/>
<organism evidence="2 3">
    <name type="scientific">Candidatus Avoscillospira avicola</name>
    <dbReference type="NCBI Taxonomy" id="2840706"/>
    <lineage>
        <taxon>Bacteria</taxon>
        <taxon>Bacillati</taxon>
        <taxon>Bacillota</taxon>
        <taxon>Clostridia</taxon>
        <taxon>Eubacteriales</taxon>
        <taxon>Oscillospiraceae</taxon>
        <taxon>Oscillospiraceae incertae sedis</taxon>
        <taxon>Candidatus Avoscillospira</taxon>
    </lineage>
</organism>
<reference evidence="2" key="2">
    <citation type="journal article" date="2021" name="PeerJ">
        <title>Extensive microbial diversity within the chicken gut microbiome revealed by metagenomics and culture.</title>
        <authorList>
            <person name="Gilroy R."/>
            <person name="Ravi A."/>
            <person name="Getino M."/>
            <person name="Pursley I."/>
            <person name="Horton D.L."/>
            <person name="Alikhan N.F."/>
            <person name="Baker D."/>
            <person name="Gharbi K."/>
            <person name="Hall N."/>
            <person name="Watson M."/>
            <person name="Adriaenssens E.M."/>
            <person name="Foster-Nyarko E."/>
            <person name="Jarju S."/>
            <person name="Secka A."/>
            <person name="Antonio M."/>
            <person name="Oren A."/>
            <person name="Chaudhuri R.R."/>
            <person name="La Ragione R."/>
            <person name="Hildebrand F."/>
            <person name="Pallen M.J."/>
        </authorList>
    </citation>
    <scope>NUCLEOTIDE SEQUENCE</scope>
    <source>
        <strain evidence="2">ChiBcec15-4380</strain>
    </source>
</reference>